<evidence type="ECO:0000313" key="1">
    <source>
        <dbReference type="EMBL" id="KAJ0046974.1"/>
    </source>
</evidence>
<sequence>MSATITRLSPSLKTLNPRAHSRDLFLSPSNSLRFRLQKPFFAYKISCFSRENPLRD</sequence>
<gene>
    <name evidence="1" type="ORF">Pint_06004</name>
</gene>
<dbReference type="EMBL" id="CM047738">
    <property type="protein sequence ID" value="KAJ0046974.1"/>
    <property type="molecule type" value="Genomic_DNA"/>
</dbReference>
<reference evidence="2" key="1">
    <citation type="journal article" date="2023" name="G3 (Bethesda)">
        <title>Genome assembly and association tests identify interacting loci associated with vigor, precocity, and sex in interspecific pistachio rootstocks.</title>
        <authorList>
            <person name="Palmer W."/>
            <person name="Jacygrad E."/>
            <person name="Sagayaradj S."/>
            <person name="Cavanaugh K."/>
            <person name="Han R."/>
            <person name="Bertier L."/>
            <person name="Beede B."/>
            <person name="Kafkas S."/>
            <person name="Golino D."/>
            <person name="Preece J."/>
            <person name="Michelmore R."/>
        </authorList>
    </citation>
    <scope>NUCLEOTIDE SEQUENCE [LARGE SCALE GENOMIC DNA]</scope>
</reference>
<evidence type="ECO:0000313" key="2">
    <source>
        <dbReference type="Proteomes" id="UP001163603"/>
    </source>
</evidence>
<proteinExistence type="predicted"/>
<name>A0ACC0Z818_9ROSI</name>
<dbReference type="Proteomes" id="UP001163603">
    <property type="component" value="Chromosome 3"/>
</dbReference>
<comment type="caution">
    <text evidence="1">The sequence shown here is derived from an EMBL/GenBank/DDBJ whole genome shotgun (WGS) entry which is preliminary data.</text>
</comment>
<keyword evidence="2" id="KW-1185">Reference proteome</keyword>
<accession>A0ACC0Z818</accession>
<protein>
    <submittedName>
        <fullName evidence="1">Uncharacterized protein</fullName>
    </submittedName>
</protein>
<organism evidence="1 2">
    <name type="scientific">Pistacia integerrima</name>
    <dbReference type="NCBI Taxonomy" id="434235"/>
    <lineage>
        <taxon>Eukaryota</taxon>
        <taxon>Viridiplantae</taxon>
        <taxon>Streptophyta</taxon>
        <taxon>Embryophyta</taxon>
        <taxon>Tracheophyta</taxon>
        <taxon>Spermatophyta</taxon>
        <taxon>Magnoliopsida</taxon>
        <taxon>eudicotyledons</taxon>
        <taxon>Gunneridae</taxon>
        <taxon>Pentapetalae</taxon>
        <taxon>rosids</taxon>
        <taxon>malvids</taxon>
        <taxon>Sapindales</taxon>
        <taxon>Anacardiaceae</taxon>
        <taxon>Pistacia</taxon>
    </lineage>
</organism>